<name>A0A1Q2KXZ4_9BACL</name>
<dbReference type="InterPro" id="IPR013762">
    <property type="entry name" value="Integrase-like_cat_sf"/>
</dbReference>
<dbReference type="InterPro" id="IPR004107">
    <property type="entry name" value="Integrase_SAM-like_N"/>
</dbReference>
<proteinExistence type="predicted"/>
<evidence type="ECO:0000259" key="4">
    <source>
        <dbReference type="PROSITE" id="PS51900"/>
    </source>
</evidence>
<dbReference type="RefSeq" id="WP_077588953.1">
    <property type="nucleotide sequence ID" value="NZ_CP019640.1"/>
</dbReference>
<evidence type="ECO:0000313" key="5">
    <source>
        <dbReference type="EMBL" id="AQQ53071.1"/>
    </source>
</evidence>
<dbReference type="InterPro" id="IPR011010">
    <property type="entry name" value="DNA_brk_join_enz"/>
</dbReference>
<keyword evidence="2" id="KW-0233">DNA recombination</keyword>
<gene>
    <name evidence="5" type="ORF">B0X71_08175</name>
</gene>
<dbReference type="AlphaFoldDB" id="A0A1Q2KXZ4"/>
<keyword evidence="1 3" id="KW-0238">DNA-binding</keyword>
<dbReference type="PROSITE" id="PS51900">
    <property type="entry name" value="CB"/>
    <property type="match status" value="1"/>
</dbReference>
<feature type="domain" description="Core-binding (CB)" evidence="4">
    <location>
        <begin position="1"/>
        <end position="83"/>
    </location>
</feature>
<dbReference type="Pfam" id="PF02899">
    <property type="entry name" value="Phage_int_SAM_1"/>
    <property type="match status" value="1"/>
</dbReference>
<evidence type="ECO:0000256" key="3">
    <source>
        <dbReference type="PROSITE-ProRule" id="PRU01248"/>
    </source>
</evidence>
<organism evidence="5 6">
    <name type="scientific">Planococcus lenghuensis</name>
    <dbReference type="NCBI Taxonomy" id="2213202"/>
    <lineage>
        <taxon>Bacteria</taxon>
        <taxon>Bacillati</taxon>
        <taxon>Bacillota</taxon>
        <taxon>Bacilli</taxon>
        <taxon>Bacillales</taxon>
        <taxon>Caryophanaceae</taxon>
        <taxon>Planococcus</taxon>
    </lineage>
</organism>
<dbReference type="SUPFAM" id="SSF56349">
    <property type="entry name" value="DNA breaking-rejoining enzymes"/>
    <property type="match status" value="1"/>
</dbReference>
<dbReference type="EMBL" id="CP019640">
    <property type="protein sequence ID" value="AQQ53071.1"/>
    <property type="molecule type" value="Genomic_DNA"/>
</dbReference>
<dbReference type="GO" id="GO:0015074">
    <property type="term" value="P:DNA integration"/>
    <property type="evidence" value="ECO:0007669"/>
    <property type="project" value="InterPro"/>
</dbReference>
<accession>A0A1Q2KXZ4</accession>
<evidence type="ECO:0000256" key="2">
    <source>
        <dbReference type="ARBA" id="ARBA00023172"/>
    </source>
</evidence>
<dbReference type="OrthoDB" id="2423368at2"/>
<protein>
    <submittedName>
        <fullName evidence="5">Recombinase XerC</fullName>
    </submittedName>
</protein>
<dbReference type="InterPro" id="IPR010998">
    <property type="entry name" value="Integrase_recombinase_N"/>
</dbReference>
<dbReference type="GO" id="GO:0003677">
    <property type="term" value="F:DNA binding"/>
    <property type="evidence" value="ECO:0007669"/>
    <property type="project" value="UniProtKB-UniRule"/>
</dbReference>
<dbReference type="KEGG" id="pmar:B0X71_08175"/>
<dbReference type="Proteomes" id="UP000188184">
    <property type="component" value="Chromosome"/>
</dbReference>
<dbReference type="Gene3D" id="1.10.150.130">
    <property type="match status" value="1"/>
</dbReference>
<reference evidence="5 6" key="1">
    <citation type="submission" date="2017-02" db="EMBL/GenBank/DDBJ databases">
        <title>The complete genomic sequence of a novel cold adapted crude oil-degrading bacterium Planococcus qaidamina Y42.</title>
        <authorList>
            <person name="Yang R."/>
        </authorList>
    </citation>
    <scope>NUCLEOTIDE SEQUENCE [LARGE SCALE GENOMIC DNA]</scope>
    <source>
        <strain evidence="5 6">Y42</strain>
    </source>
</reference>
<sequence length="286" mass="33308">MPFGYEKFRLKNGISPNTVVHEVQLIEHLLASVSRYHNGPIEPHEIRPSDIQRFFKEQRDKGLKDNTINRKLVFVRKWFDYMWQIGKIPVDFMPKFKLPEKLDLTPSEIDLDYKELLGRQEEILQSDKLALYAKILFLLYMRGLRVRDMTAIDISRVEDFGYKLRLTVDKKDGYTRPLDFMGSEIPIIQKGIDLAHERGTPFLLASKVKDNYTEFQMGSLSDYTDALAELLGRPIRSGDIRFAYVRHLYAEEGKNVEEIQEALGITLESAARILKEALTRVRPKKK</sequence>
<evidence type="ECO:0000256" key="1">
    <source>
        <dbReference type="ARBA" id="ARBA00023125"/>
    </source>
</evidence>
<evidence type="ECO:0000313" key="6">
    <source>
        <dbReference type="Proteomes" id="UP000188184"/>
    </source>
</evidence>
<dbReference type="Gene3D" id="1.10.443.10">
    <property type="entry name" value="Intergrase catalytic core"/>
    <property type="match status" value="1"/>
</dbReference>
<keyword evidence="6" id="KW-1185">Reference proteome</keyword>
<dbReference type="InterPro" id="IPR044068">
    <property type="entry name" value="CB"/>
</dbReference>
<dbReference type="GO" id="GO:0006310">
    <property type="term" value="P:DNA recombination"/>
    <property type="evidence" value="ECO:0007669"/>
    <property type="project" value="UniProtKB-KW"/>
</dbReference>